<accession>A0A286E365</accession>
<dbReference type="Proteomes" id="UP000219669">
    <property type="component" value="Unassembled WGS sequence"/>
</dbReference>
<feature type="signal peptide" evidence="1">
    <location>
        <begin position="1"/>
        <end position="19"/>
    </location>
</feature>
<reference evidence="2 3" key="1">
    <citation type="submission" date="2017-09" db="EMBL/GenBank/DDBJ databases">
        <authorList>
            <person name="Ehlers B."/>
            <person name="Leendertz F.H."/>
        </authorList>
    </citation>
    <scope>NUCLEOTIDE SEQUENCE [LARGE SCALE GENOMIC DNA]</scope>
    <source>
        <strain evidence="2 3">DSM 16848</strain>
    </source>
</reference>
<organism evidence="2 3">
    <name type="scientific">Alysiella filiformis DSM 16848</name>
    <dbReference type="NCBI Taxonomy" id="1120981"/>
    <lineage>
        <taxon>Bacteria</taxon>
        <taxon>Pseudomonadati</taxon>
        <taxon>Pseudomonadota</taxon>
        <taxon>Betaproteobacteria</taxon>
        <taxon>Neisseriales</taxon>
        <taxon>Neisseriaceae</taxon>
        <taxon>Alysiella</taxon>
    </lineage>
</organism>
<feature type="chain" id="PRO_5012244982" evidence="1">
    <location>
        <begin position="20"/>
        <end position="148"/>
    </location>
</feature>
<gene>
    <name evidence="2" type="ORF">SAMN02746062_00250</name>
</gene>
<evidence type="ECO:0000256" key="1">
    <source>
        <dbReference type="SAM" id="SignalP"/>
    </source>
</evidence>
<dbReference type="EMBL" id="OCNF01000002">
    <property type="protein sequence ID" value="SOD65340.1"/>
    <property type="molecule type" value="Genomic_DNA"/>
</dbReference>
<protein>
    <submittedName>
        <fullName evidence="2">Uncharacterized protein</fullName>
    </submittedName>
</protein>
<dbReference type="OrthoDB" id="9146955at2"/>
<name>A0A286E365_9NEIS</name>
<keyword evidence="3" id="KW-1185">Reference proteome</keyword>
<evidence type="ECO:0000313" key="3">
    <source>
        <dbReference type="Proteomes" id="UP000219669"/>
    </source>
</evidence>
<sequence>MKKRILMCFLVLLNGFAYAKSERQILFACKTKNNKIIQLSKQNDRIHYQFGKNFRQPEWRFSVPIGEVYGTSTRVIADNGENIETIDIFLTNGTVLFSPYMIGQQKSGLWLRNSMGKVSDVVCKPKTLQFNTSIFKQLNHDVPAEFYD</sequence>
<dbReference type="RefSeq" id="WP_097113329.1">
    <property type="nucleotide sequence ID" value="NZ_CP083931.1"/>
</dbReference>
<proteinExistence type="predicted"/>
<dbReference type="AlphaFoldDB" id="A0A286E365"/>
<keyword evidence="1" id="KW-0732">Signal</keyword>
<evidence type="ECO:0000313" key="2">
    <source>
        <dbReference type="EMBL" id="SOD65340.1"/>
    </source>
</evidence>